<organism evidence="7 8">
    <name type="scientific">Pyrobaculum calidifontis (strain DSM 21063 / JCM 11548 / VA1)</name>
    <dbReference type="NCBI Taxonomy" id="410359"/>
    <lineage>
        <taxon>Archaea</taxon>
        <taxon>Thermoproteota</taxon>
        <taxon>Thermoprotei</taxon>
        <taxon>Thermoproteales</taxon>
        <taxon>Thermoproteaceae</taxon>
        <taxon>Pyrobaculum</taxon>
    </lineage>
</organism>
<dbReference type="Gene3D" id="3.30.230.10">
    <property type="match status" value="1"/>
</dbReference>
<dbReference type="AlphaFoldDB" id="A3MXZ8"/>
<dbReference type="Pfam" id="PF00380">
    <property type="entry name" value="Ribosomal_S9"/>
    <property type="match status" value="1"/>
</dbReference>
<dbReference type="InterPro" id="IPR020568">
    <property type="entry name" value="Ribosomal_Su5_D2-typ_SF"/>
</dbReference>
<evidence type="ECO:0000313" key="8">
    <source>
        <dbReference type="Proteomes" id="UP000001431"/>
    </source>
</evidence>
<dbReference type="eggNOG" id="arCOG04243">
    <property type="taxonomic scope" value="Archaea"/>
</dbReference>
<dbReference type="PANTHER" id="PTHR21569">
    <property type="entry name" value="RIBOSOMAL PROTEIN S9"/>
    <property type="match status" value="1"/>
</dbReference>
<protein>
    <recommendedName>
        <fullName evidence="4">Small ribosomal subunit protein uS9</fullName>
    </recommendedName>
</protein>
<gene>
    <name evidence="4" type="primary">rps9</name>
    <name evidence="7" type="ordered locus">Pcal_2100</name>
</gene>
<dbReference type="SUPFAM" id="SSF54211">
    <property type="entry name" value="Ribosomal protein S5 domain 2-like"/>
    <property type="match status" value="1"/>
</dbReference>
<dbReference type="EMBL" id="CP000561">
    <property type="protein sequence ID" value="ABO09515.1"/>
    <property type="molecule type" value="Genomic_DNA"/>
</dbReference>
<dbReference type="HAMAP" id="MF_00532_A">
    <property type="entry name" value="Ribosomal_uS9_A"/>
    <property type="match status" value="1"/>
</dbReference>
<evidence type="ECO:0000256" key="1">
    <source>
        <dbReference type="ARBA" id="ARBA00005251"/>
    </source>
</evidence>
<dbReference type="NCBIfam" id="NF001749">
    <property type="entry name" value="PRK00474.1"/>
    <property type="match status" value="1"/>
</dbReference>
<dbReference type="InterPro" id="IPR019958">
    <property type="entry name" value="Ribosomal_uS9_archaeal"/>
</dbReference>
<evidence type="ECO:0000313" key="7">
    <source>
        <dbReference type="EMBL" id="ABO09515.1"/>
    </source>
</evidence>
<keyword evidence="3 4" id="KW-0687">Ribonucleoprotein</keyword>
<evidence type="ECO:0000256" key="3">
    <source>
        <dbReference type="ARBA" id="ARBA00023274"/>
    </source>
</evidence>
<keyword evidence="2 4" id="KW-0689">Ribosomal protein</keyword>
<name>A3MXZ8_PYRCJ</name>
<evidence type="ECO:0000256" key="6">
    <source>
        <dbReference type="SAM" id="MobiDB-lite"/>
    </source>
</evidence>
<dbReference type="GO" id="GO:0022627">
    <property type="term" value="C:cytosolic small ribosomal subunit"/>
    <property type="evidence" value="ECO:0007669"/>
    <property type="project" value="UniProtKB-UniRule"/>
</dbReference>
<dbReference type="KEGG" id="pcl:Pcal_2100"/>
<dbReference type="PROSITE" id="PS00360">
    <property type="entry name" value="RIBOSOMAL_S9"/>
    <property type="match status" value="1"/>
</dbReference>
<dbReference type="PDB" id="9E71">
    <property type="method" value="EM"/>
    <property type="resolution" value="2.36 A"/>
    <property type="chains" value="BK=1-142"/>
</dbReference>
<dbReference type="GO" id="GO:0000462">
    <property type="term" value="P:maturation of SSU-rRNA from tricistronic rRNA transcript (SSU-rRNA, 5.8S rRNA, LSU-rRNA)"/>
    <property type="evidence" value="ECO:0007669"/>
    <property type="project" value="TreeGrafter"/>
</dbReference>
<keyword evidence="9 10" id="KW-0002">3D-structure</keyword>
<feature type="compositionally biased region" description="Basic and acidic residues" evidence="6">
    <location>
        <begin position="118"/>
        <end position="127"/>
    </location>
</feature>
<dbReference type="GO" id="GO:0003723">
    <property type="term" value="F:RNA binding"/>
    <property type="evidence" value="ECO:0007669"/>
    <property type="project" value="TreeGrafter"/>
</dbReference>
<accession>A3MXZ8</accession>
<comment type="similarity">
    <text evidence="1 4 5">Belongs to the universal ribosomal protein uS9 family.</text>
</comment>
<reference evidence="9 10" key="2">
    <citation type="journal article" date="2025" name="Nat. Microbiol.">
        <title>Structure of an archaeal ribosome reveals a divergent active site and hibernation factor.</title>
        <authorList>
            <person name="Nissley A.J."/>
            <person name="Shulgina Y."/>
            <person name="Kivimae R.W."/>
            <person name="Downing B.E."/>
            <person name="Penev P.I."/>
            <person name="Banfield J.F."/>
            <person name="Nayak D.D."/>
            <person name="Cate J.H.D."/>
        </authorList>
    </citation>
    <scope>STRUCTURE BY ELECTRON MICROSCOPY (2.36 ANGSTROMS)</scope>
</reference>
<feature type="compositionally biased region" description="Basic residues" evidence="6">
    <location>
        <begin position="128"/>
        <end position="142"/>
    </location>
</feature>
<dbReference type="STRING" id="410359.Pcal_2100"/>
<evidence type="ECO:0000256" key="2">
    <source>
        <dbReference type="ARBA" id="ARBA00022980"/>
    </source>
</evidence>
<dbReference type="InterPro" id="IPR000754">
    <property type="entry name" value="Ribosomal_uS9"/>
</dbReference>
<evidence type="ECO:0007829" key="10">
    <source>
        <dbReference type="PDB" id="9E7F"/>
    </source>
</evidence>
<feature type="region of interest" description="Disordered" evidence="6">
    <location>
        <begin position="115"/>
        <end position="142"/>
    </location>
</feature>
<dbReference type="HOGENOM" id="CLU_046483_4_0_2"/>
<dbReference type="PANTHER" id="PTHR21569:SF16">
    <property type="entry name" value="RIBOSOMAL PROTEIN S16"/>
    <property type="match status" value="1"/>
</dbReference>
<dbReference type="Proteomes" id="UP000001431">
    <property type="component" value="Chromosome"/>
</dbReference>
<dbReference type="EMDB" id="EMD-47628"/>
<dbReference type="PDB" id="9E7F">
    <property type="method" value="EM"/>
    <property type="resolution" value="2.53 A"/>
    <property type="chains" value="BK=1-142"/>
</dbReference>
<dbReference type="InterPro" id="IPR020574">
    <property type="entry name" value="Ribosomal_uS9_CS"/>
</dbReference>
<dbReference type="GO" id="GO:0003735">
    <property type="term" value="F:structural constituent of ribosome"/>
    <property type="evidence" value="ECO:0007669"/>
    <property type="project" value="UniProtKB-UniRule"/>
</dbReference>
<keyword evidence="8" id="KW-1185">Reference proteome</keyword>
<dbReference type="InterPro" id="IPR014721">
    <property type="entry name" value="Ribsml_uS5_D2-typ_fold_subgr"/>
</dbReference>
<sequence length="142" mass="16117">MPWVSILQENPRVIISVGKKKTAVARAIIKPGMGRVRINGYPLELWPIEMARVKMQEPLILAGDLAKKVDIEVNVRGGGYMGQAIATRIAIARGLVAYFQSEELKKLYEEYDPYMLKGDPRRTEPKKPGIKHARSKRQKAYR</sequence>
<evidence type="ECO:0000256" key="5">
    <source>
        <dbReference type="RuleBase" id="RU003815"/>
    </source>
</evidence>
<dbReference type="NCBIfam" id="TIGR03627">
    <property type="entry name" value="uS9_arch"/>
    <property type="match status" value="1"/>
</dbReference>
<reference evidence="7" key="1">
    <citation type="submission" date="2007-02" db="EMBL/GenBank/DDBJ databases">
        <title>Complete sequence of Pyrobaculum calidifontis JCM 11548.</title>
        <authorList>
            <consortium name="US DOE Joint Genome Institute"/>
            <person name="Copeland A."/>
            <person name="Lucas S."/>
            <person name="Lapidus A."/>
            <person name="Barry K."/>
            <person name="Glavina del Rio T."/>
            <person name="Dalin E."/>
            <person name="Tice H."/>
            <person name="Pitluck S."/>
            <person name="Chain P."/>
            <person name="Malfatti S."/>
            <person name="Shin M."/>
            <person name="Vergez L."/>
            <person name="Schmutz J."/>
            <person name="Larimer F."/>
            <person name="Land M."/>
            <person name="Hauser L."/>
            <person name="Kyrpides N."/>
            <person name="Mikhailova N."/>
            <person name="Cozen A.E."/>
            <person name="Fitz-Gibbon S.T."/>
            <person name="House C.H."/>
            <person name="Saltikov C."/>
            <person name="Lowe T.M."/>
            <person name="Richardson P."/>
        </authorList>
    </citation>
    <scope>NUCLEOTIDE SEQUENCE [LARGE SCALE GENOMIC DNA]</scope>
    <source>
        <strain evidence="7">JCM 11548</strain>
    </source>
</reference>
<proteinExistence type="evidence at protein level"/>
<evidence type="ECO:0000256" key="4">
    <source>
        <dbReference type="HAMAP-Rule" id="MF_00532"/>
    </source>
</evidence>
<dbReference type="FunFam" id="3.30.230.10:FF:000051">
    <property type="entry name" value="30S ribosomal protein S9"/>
    <property type="match status" value="1"/>
</dbReference>
<dbReference type="GO" id="GO:0006412">
    <property type="term" value="P:translation"/>
    <property type="evidence" value="ECO:0007669"/>
    <property type="project" value="UniProtKB-UniRule"/>
</dbReference>
<dbReference type="EMDB" id="EMD-47668"/>
<evidence type="ECO:0007829" key="9">
    <source>
        <dbReference type="PDB" id="9E71"/>
    </source>
</evidence>